<evidence type="ECO:0000313" key="1">
    <source>
        <dbReference type="EMBL" id="DAE08900.1"/>
    </source>
</evidence>
<name>A0A8S5PRR1_9CAUD</name>
<reference evidence="1" key="1">
    <citation type="journal article" date="2021" name="Proc. Natl. Acad. Sci. U.S.A.">
        <title>A Catalog of Tens of Thousands of Viruses from Human Metagenomes Reveals Hidden Associations with Chronic Diseases.</title>
        <authorList>
            <person name="Tisza M.J."/>
            <person name="Buck C.B."/>
        </authorList>
    </citation>
    <scope>NUCLEOTIDE SEQUENCE</scope>
    <source>
        <strain evidence="1">CtDiR9</strain>
    </source>
</reference>
<accession>A0A8S5PRR1</accession>
<proteinExistence type="predicted"/>
<dbReference type="EMBL" id="BK015479">
    <property type="protein sequence ID" value="DAE08900.1"/>
    <property type="molecule type" value="Genomic_DNA"/>
</dbReference>
<protein>
    <submittedName>
        <fullName evidence="1">Uncharacterized protein</fullName>
    </submittedName>
</protein>
<sequence>MSQNCHKILFLIAGHRINTVFLKNTCQKFFLYKLMFVLFRLCLSAVKSKNFYFSCFRLTLSYFFLNF</sequence>
<organism evidence="1">
    <name type="scientific">Siphoviridae sp. ctDiR9</name>
    <dbReference type="NCBI Taxonomy" id="2825388"/>
    <lineage>
        <taxon>Viruses</taxon>
        <taxon>Duplodnaviria</taxon>
        <taxon>Heunggongvirae</taxon>
        <taxon>Uroviricota</taxon>
        <taxon>Caudoviricetes</taxon>
    </lineage>
</organism>